<dbReference type="VEuPathDB" id="GiardiaDB:GMRT_ee001"/>
<dbReference type="Proteomes" id="UP000315496">
    <property type="component" value="Chromosome 1"/>
</dbReference>
<dbReference type="Pfam" id="PF01423">
    <property type="entry name" value="LSM"/>
    <property type="match status" value="1"/>
</dbReference>
<comment type="caution">
    <text evidence="2">The sequence shown here is derived from an EMBL/GenBank/DDBJ whole genome shotgun (WGS) entry which is preliminary data.</text>
</comment>
<dbReference type="Gene3D" id="2.30.30.100">
    <property type="match status" value="1"/>
</dbReference>
<reference evidence="2 3" key="1">
    <citation type="submission" date="2019-05" db="EMBL/GenBank/DDBJ databases">
        <title>The compact genome of Giardia muris reveals important steps in the evolution of intestinal protozoan parasites.</title>
        <authorList>
            <person name="Xu F."/>
            <person name="Jimenez-Gonzalez A."/>
            <person name="Einarsson E."/>
            <person name="Astvaldsson A."/>
            <person name="Peirasmaki D."/>
            <person name="Eckmann L."/>
            <person name="Andersson J.O."/>
            <person name="Svard S.G."/>
            <person name="Jerlstrom-Hultqvist J."/>
        </authorList>
    </citation>
    <scope>NUCLEOTIDE SEQUENCE [LARGE SCALE GENOMIC DNA]</scope>
    <source>
        <strain evidence="2 3">Roberts-Thomson</strain>
    </source>
</reference>
<dbReference type="InterPro" id="IPR001163">
    <property type="entry name" value="Sm_dom_euk/arc"/>
</dbReference>
<evidence type="ECO:0000259" key="1">
    <source>
        <dbReference type="SMART" id="SM00651"/>
    </source>
</evidence>
<dbReference type="SMART" id="SM00651">
    <property type="entry name" value="Sm"/>
    <property type="match status" value="1"/>
</dbReference>
<proteinExistence type="predicted"/>
<feature type="domain" description="Sm" evidence="1">
    <location>
        <begin position="10"/>
        <end position="76"/>
    </location>
</feature>
<dbReference type="InterPro" id="IPR010920">
    <property type="entry name" value="LSM_dom_sf"/>
</dbReference>
<name>A0A4Z1SW92_GIAMU</name>
<dbReference type="SUPFAM" id="SSF50182">
    <property type="entry name" value="Sm-like ribonucleoproteins"/>
    <property type="match status" value="1"/>
</dbReference>
<keyword evidence="3" id="KW-1185">Reference proteome</keyword>
<protein>
    <submittedName>
        <fullName evidence="2">Putative SnRNP Sm-like protein</fullName>
    </submittedName>
</protein>
<accession>A0A4Z1SW92</accession>
<evidence type="ECO:0000313" key="3">
    <source>
        <dbReference type="Proteomes" id="UP000315496"/>
    </source>
</evidence>
<dbReference type="AlphaFoldDB" id="A0A4Z1SW92"/>
<evidence type="ECO:0000313" key="2">
    <source>
        <dbReference type="EMBL" id="TNJ30044.1"/>
    </source>
</evidence>
<gene>
    <name evidence="2" type="ORF">GMRT_ee001</name>
</gene>
<organism evidence="2 3">
    <name type="scientific">Giardia muris</name>
    <dbReference type="NCBI Taxonomy" id="5742"/>
    <lineage>
        <taxon>Eukaryota</taxon>
        <taxon>Metamonada</taxon>
        <taxon>Diplomonadida</taxon>
        <taxon>Hexamitidae</taxon>
        <taxon>Giardiinae</taxon>
        <taxon>Giardia</taxon>
    </lineage>
</organism>
<sequence>MTSLTPAQQMLAFHEAGKPVLVKCHDTETYFVKGSLAGYDEFFNLTLHNVTLMHNNSEAQCDEIYIRADVVCFVGEPTHAPT</sequence>
<dbReference type="EMBL" id="VDLU01000001">
    <property type="protein sequence ID" value="TNJ30044.1"/>
    <property type="molecule type" value="Genomic_DNA"/>
</dbReference>